<keyword evidence="1" id="KW-0812">Transmembrane</keyword>
<gene>
    <name evidence="2" type="ORF">LCGC14_2296510</name>
</gene>
<feature type="non-terminal residue" evidence="2">
    <location>
        <position position="37"/>
    </location>
</feature>
<organism evidence="2">
    <name type="scientific">marine sediment metagenome</name>
    <dbReference type="NCBI Taxonomy" id="412755"/>
    <lineage>
        <taxon>unclassified sequences</taxon>
        <taxon>metagenomes</taxon>
        <taxon>ecological metagenomes</taxon>
    </lineage>
</organism>
<feature type="transmembrane region" description="Helical" evidence="1">
    <location>
        <begin position="6"/>
        <end position="26"/>
    </location>
</feature>
<protein>
    <submittedName>
        <fullName evidence="2">Uncharacterized protein</fullName>
    </submittedName>
</protein>
<dbReference type="AlphaFoldDB" id="A0A0F9CQ95"/>
<name>A0A0F9CQ95_9ZZZZ</name>
<keyword evidence="1" id="KW-1133">Transmembrane helix</keyword>
<dbReference type="EMBL" id="LAZR01032287">
    <property type="protein sequence ID" value="KKL51334.1"/>
    <property type="molecule type" value="Genomic_DNA"/>
</dbReference>
<evidence type="ECO:0000256" key="1">
    <source>
        <dbReference type="SAM" id="Phobius"/>
    </source>
</evidence>
<keyword evidence="1" id="KW-0472">Membrane</keyword>
<comment type="caution">
    <text evidence="2">The sequence shown here is derived from an EMBL/GenBank/DDBJ whole genome shotgun (WGS) entry which is preliminary data.</text>
</comment>
<proteinExistence type="predicted"/>
<reference evidence="2" key="1">
    <citation type="journal article" date="2015" name="Nature">
        <title>Complex archaea that bridge the gap between prokaryotes and eukaryotes.</title>
        <authorList>
            <person name="Spang A."/>
            <person name="Saw J.H."/>
            <person name="Jorgensen S.L."/>
            <person name="Zaremba-Niedzwiedzka K."/>
            <person name="Martijn J."/>
            <person name="Lind A.E."/>
            <person name="van Eijk R."/>
            <person name="Schleper C."/>
            <person name="Guy L."/>
            <person name="Ettema T.J."/>
        </authorList>
    </citation>
    <scope>NUCLEOTIDE SEQUENCE</scope>
</reference>
<sequence length="37" mass="4004">MLAEIPFALLIAGAALLGLYLANLFWDAGIPHHVSRK</sequence>
<evidence type="ECO:0000313" key="2">
    <source>
        <dbReference type="EMBL" id="KKL51334.1"/>
    </source>
</evidence>
<accession>A0A0F9CQ95</accession>